<comment type="caution">
    <text evidence="1">The sequence shown here is derived from an EMBL/GenBank/DDBJ whole genome shotgun (WGS) entry which is preliminary data.</text>
</comment>
<dbReference type="EMBL" id="JARJLG010000040">
    <property type="protein sequence ID" value="KAJ7763531.1"/>
    <property type="molecule type" value="Genomic_DNA"/>
</dbReference>
<gene>
    <name evidence="1" type="ORF">DFH07DRAFT_738770</name>
</gene>
<protein>
    <submittedName>
        <fullName evidence="1">Uncharacterized protein</fullName>
    </submittedName>
</protein>
<dbReference type="Proteomes" id="UP001215280">
    <property type="component" value="Unassembled WGS sequence"/>
</dbReference>
<name>A0AAD7JIZ1_9AGAR</name>
<evidence type="ECO:0000313" key="1">
    <source>
        <dbReference type="EMBL" id="KAJ7763531.1"/>
    </source>
</evidence>
<organism evidence="1 2">
    <name type="scientific">Mycena maculata</name>
    <dbReference type="NCBI Taxonomy" id="230809"/>
    <lineage>
        <taxon>Eukaryota</taxon>
        <taxon>Fungi</taxon>
        <taxon>Dikarya</taxon>
        <taxon>Basidiomycota</taxon>
        <taxon>Agaricomycotina</taxon>
        <taxon>Agaricomycetes</taxon>
        <taxon>Agaricomycetidae</taxon>
        <taxon>Agaricales</taxon>
        <taxon>Marasmiineae</taxon>
        <taxon>Mycenaceae</taxon>
        <taxon>Mycena</taxon>
    </lineage>
</organism>
<keyword evidence="2" id="KW-1185">Reference proteome</keyword>
<proteinExistence type="predicted"/>
<dbReference type="AlphaFoldDB" id="A0AAD7JIZ1"/>
<reference evidence="1" key="1">
    <citation type="submission" date="2023-03" db="EMBL/GenBank/DDBJ databases">
        <title>Massive genome expansion in bonnet fungi (Mycena s.s.) driven by repeated elements and novel gene families across ecological guilds.</title>
        <authorList>
            <consortium name="Lawrence Berkeley National Laboratory"/>
            <person name="Harder C.B."/>
            <person name="Miyauchi S."/>
            <person name="Viragh M."/>
            <person name="Kuo A."/>
            <person name="Thoen E."/>
            <person name="Andreopoulos B."/>
            <person name="Lu D."/>
            <person name="Skrede I."/>
            <person name="Drula E."/>
            <person name="Henrissat B."/>
            <person name="Morin E."/>
            <person name="Kohler A."/>
            <person name="Barry K."/>
            <person name="LaButti K."/>
            <person name="Morin E."/>
            <person name="Salamov A."/>
            <person name="Lipzen A."/>
            <person name="Mereny Z."/>
            <person name="Hegedus B."/>
            <person name="Baldrian P."/>
            <person name="Stursova M."/>
            <person name="Weitz H."/>
            <person name="Taylor A."/>
            <person name="Grigoriev I.V."/>
            <person name="Nagy L.G."/>
            <person name="Martin F."/>
            <person name="Kauserud H."/>
        </authorList>
    </citation>
    <scope>NUCLEOTIDE SEQUENCE</scope>
    <source>
        <strain evidence="1">CBHHK188m</strain>
    </source>
</reference>
<sequence length="317" mass="36308">MQEEIPPSELRESHEKLTEFSDDFETLYCQRRADRLHFVRPSIHTPSHMPFETARVGPGIIYSQWALERTIGNLREEIKQHSNAFANLSQRALRRCQVNVLKAMIPDLEPPENPFPRGSIDLADGYVLLTAMDGSPRGVDEFEASAIKSYLQDVGQQMPDEWAPLVTRWSRVRLPNSQVARSAWKEILKPIEHLRAARNVKIDYEGRTRFAEVHFYLSFKVAGVGKPLAVVSLYGEHHHQLYIDSSKTYVTMQHLGNSAVQVIDIKSIQSVVMLAPDEQYARDYHDGSEHNRYFLMEKPGLKLMKMLGVEQELVPEA</sequence>
<accession>A0AAD7JIZ1</accession>
<evidence type="ECO:0000313" key="2">
    <source>
        <dbReference type="Proteomes" id="UP001215280"/>
    </source>
</evidence>